<evidence type="ECO:0000313" key="7">
    <source>
        <dbReference type="Proteomes" id="UP000663829"/>
    </source>
</evidence>
<comment type="caution">
    <text evidence="4">The sequence shown here is derived from an EMBL/GenBank/DDBJ whole genome shotgun (WGS) entry which is preliminary data.</text>
</comment>
<evidence type="ECO:0000313" key="6">
    <source>
        <dbReference type="EMBL" id="CAF3574229.1"/>
    </source>
</evidence>
<dbReference type="SUPFAM" id="SSF56801">
    <property type="entry name" value="Acetyl-CoA synthetase-like"/>
    <property type="match status" value="1"/>
</dbReference>
<dbReference type="GO" id="GO:0031956">
    <property type="term" value="F:medium-chain fatty acid-CoA ligase activity"/>
    <property type="evidence" value="ECO:0007669"/>
    <property type="project" value="TreeGrafter"/>
</dbReference>
<evidence type="ECO:0000313" key="3">
    <source>
        <dbReference type="EMBL" id="CAF0758478.1"/>
    </source>
</evidence>
<dbReference type="GO" id="GO:0006631">
    <property type="term" value="P:fatty acid metabolic process"/>
    <property type="evidence" value="ECO:0007669"/>
    <property type="project" value="TreeGrafter"/>
</dbReference>
<dbReference type="EMBL" id="CAJNOK010000511">
    <property type="protein sequence ID" value="CAF0758478.1"/>
    <property type="molecule type" value="Genomic_DNA"/>
</dbReference>
<dbReference type="Proteomes" id="UP000681722">
    <property type="component" value="Unassembled WGS sequence"/>
</dbReference>
<dbReference type="PANTHER" id="PTHR43201">
    <property type="entry name" value="ACYL-COA SYNTHETASE"/>
    <property type="match status" value="1"/>
</dbReference>
<dbReference type="Proteomes" id="UP000663829">
    <property type="component" value="Unassembled WGS sequence"/>
</dbReference>
<keyword evidence="2" id="KW-0436">Ligase</keyword>
<protein>
    <submittedName>
        <fullName evidence="4">Uncharacterized protein</fullName>
    </submittedName>
</protein>
<comment type="similarity">
    <text evidence="1">Belongs to the ATP-dependent AMP-binding enzyme family.</text>
</comment>
<dbReference type="EMBL" id="CAJOBC010000343">
    <property type="protein sequence ID" value="CAF3574229.1"/>
    <property type="molecule type" value="Genomic_DNA"/>
</dbReference>
<evidence type="ECO:0000313" key="5">
    <source>
        <dbReference type="EMBL" id="CAF3538036.1"/>
    </source>
</evidence>
<gene>
    <name evidence="4" type="ORF">GPM918_LOCUS2950</name>
    <name evidence="3" type="ORF">OVA965_LOCUS2419</name>
    <name evidence="6" type="ORF">SRO942_LOCUS2950</name>
    <name evidence="5" type="ORF">TMI583_LOCUS2419</name>
</gene>
<dbReference type="OrthoDB" id="10253869at2759"/>
<name>A0A813S4Y4_9BILA</name>
<accession>A0A813S4Y4</accession>
<evidence type="ECO:0000313" key="4">
    <source>
        <dbReference type="EMBL" id="CAF0790028.1"/>
    </source>
</evidence>
<reference evidence="4" key="1">
    <citation type="submission" date="2021-02" db="EMBL/GenBank/DDBJ databases">
        <authorList>
            <person name="Nowell W R."/>
        </authorList>
    </citation>
    <scope>NUCLEOTIDE SEQUENCE</scope>
</reference>
<dbReference type="EMBL" id="CAJNOQ010000343">
    <property type="protein sequence ID" value="CAF0790028.1"/>
    <property type="molecule type" value="Genomic_DNA"/>
</dbReference>
<evidence type="ECO:0000256" key="1">
    <source>
        <dbReference type="ARBA" id="ARBA00006432"/>
    </source>
</evidence>
<sequence length="103" mass="12054">MCASETDKRGLCSIGLPMQRLEVKIVNEQGEIVDIDKNGELWCRDYSVLSAYWNDDEKTRETITSAFKWLKTNDVVRMDEDRYLYFCGRKKEMNIRGGTKISF</sequence>
<dbReference type="AlphaFoldDB" id="A0A813S4Y4"/>
<dbReference type="EMBL" id="CAJOBA010000511">
    <property type="protein sequence ID" value="CAF3538036.1"/>
    <property type="molecule type" value="Genomic_DNA"/>
</dbReference>
<organism evidence="4 7">
    <name type="scientific">Didymodactylos carnosus</name>
    <dbReference type="NCBI Taxonomy" id="1234261"/>
    <lineage>
        <taxon>Eukaryota</taxon>
        <taxon>Metazoa</taxon>
        <taxon>Spiralia</taxon>
        <taxon>Gnathifera</taxon>
        <taxon>Rotifera</taxon>
        <taxon>Eurotatoria</taxon>
        <taxon>Bdelloidea</taxon>
        <taxon>Philodinida</taxon>
        <taxon>Philodinidae</taxon>
        <taxon>Didymodactylos</taxon>
    </lineage>
</organism>
<proteinExistence type="inferred from homology"/>
<dbReference type="Proteomes" id="UP000682733">
    <property type="component" value="Unassembled WGS sequence"/>
</dbReference>
<dbReference type="PANTHER" id="PTHR43201:SF5">
    <property type="entry name" value="MEDIUM-CHAIN ACYL-COA LIGASE ACSF2, MITOCHONDRIAL"/>
    <property type="match status" value="1"/>
</dbReference>
<dbReference type="InterPro" id="IPR042099">
    <property type="entry name" value="ANL_N_sf"/>
</dbReference>
<dbReference type="Proteomes" id="UP000677228">
    <property type="component" value="Unassembled WGS sequence"/>
</dbReference>
<evidence type="ECO:0000256" key="2">
    <source>
        <dbReference type="ARBA" id="ARBA00022598"/>
    </source>
</evidence>
<keyword evidence="7" id="KW-1185">Reference proteome</keyword>
<dbReference type="Gene3D" id="3.40.50.12780">
    <property type="entry name" value="N-terminal domain of ligase-like"/>
    <property type="match status" value="1"/>
</dbReference>